<protein>
    <submittedName>
        <fullName evidence="2">Porin</fullName>
    </submittedName>
</protein>
<accession>A0ABX0RDR7</accession>
<evidence type="ECO:0000256" key="1">
    <source>
        <dbReference type="SAM" id="SignalP"/>
    </source>
</evidence>
<organism evidence="2 3">
    <name type="scientific">Candidatus Pantoea multigeneris</name>
    <dbReference type="NCBI Taxonomy" id="2608357"/>
    <lineage>
        <taxon>Bacteria</taxon>
        <taxon>Pseudomonadati</taxon>
        <taxon>Pseudomonadota</taxon>
        <taxon>Gammaproteobacteria</taxon>
        <taxon>Enterobacterales</taxon>
        <taxon>Erwiniaceae</taxon>
        <taxon>Pantoea</taxon>
    </lineage>
</organism>
<reference evidence="2 3" key="1">
    <citation type="journal article" date="2019" name="bioRxiv">
        <title>Bacteria contribute to plant secondary compound degradation in a generalist herbivore system.</title>
        <authorList>
            <person name="Francoeur C.B."/>
            <person name="Khadempour L."/>
            <person name="Moreira-Soto R.D."/>
            <person name="Gotting K."/>
            <person name="Book A.J."/>
            <person name="Pinto-Tomas A.A."/>
            <person name="Keefover-Ring K."/>
            <person name="Currie C.R."/>
        </authorList>
    </citation>
    <scope>NUCLEOTIDE SEQUENCE [LARGE SCALE GENOMIC DNA]</scope>
    <source>
        <strain evidence="2">Acro-835</strain>
    </source>
</reference>
<proteinExistence type="predicted"/>
<keyword evidence="3" id="KW-1185">Reference proteome</keyword>
<dbReference type="InterPro" id="IPR009998">
    <property type="entry name" value="YfaZ"/>
</dbReference>
<keyword evidence="1" id="KW-0732">Signal</keyword>
<dbReference type="Gene3D" id="2.40.160.10">
    <property type="entry name" value="Porin"/>
    <property type="match status" value="1"/>
</dbReference>
<evidence type="ECO:0000313" key="3">
    <source>
        <dbReference type="Proteomes" id="UP001515683"/>
    </source>
</evidence>
<sequence length="181" mass="19133">MIKQLVTGGVLGLALISGAAQAIEGGVNVSERSTNLNLGLGTSSPGLFLNGNWLRSNDDGSVFDAGVGYNVDVGPLRLAPGAKAIFTHPNNGRDGFAVAVGAGAQYSFNNMWGLYGEYYYAPESFSTHLDNYKEISGGISFTPISLLNLRVGYQYAELDNKGSRKDNVLVDGPYVGASVRF</sequence>
<evidence type="ECO:0000313" key="2">
    <source>
        <dbReference type="EMBL" id="NIF22753.1"/>
    </source>
</evidence>
<gene>
    <name evidence="2" type="ORF">F3J40_14240</name>
</gene>
<dbReference type="SUPFAM" id="SSF56925">
    <property type="entry name" value="OMPA-like"/>
    <property type="match status" value="1"/>
</dbReference>
<dbReference type="EMBL" id="VWXF01000005">
    <property type="protein sequence ID" value="NIF22753.1"/>
    <property type="molecule type" value="Genomic_DNA"/>
</dbReference>
<dbReference type="Proteomes" id="UP001515683">
    <property type="component" value="Unassembled WGS sequence"/>
</dbReference>
<dbReference type="InterPro" id="IPR023614">
    <property type="entry name" value="Porin_dom_sf"/>
</dbReference>
<feature type="signal peptide" evidence="1">
    <location>
        <begin position="1"/>
        <end position="22"/>
    </location>
</feature>
<name>A0ABX0RDR7_9GAMM</name>
<dbReference type="RefSeq" id="WP_167015574.1">
    <property type="nucleotide sequence ID" value="NZ_VWXF01000005.1"/>
</dbReference>
<feature type="chain" id="PRO_5046442816" evidence="1">
    <location>
        <begin position="23"/>
        <end position="181"/>
    </location>
</feature>
<dbReference type="Pfam" id="PF07437">
    <property type="entry name" value="YfaZ"/>
    <property type="match status" value="1"/>
</dbReference>
<comment type="caution">
    <text evidence="2">The sequence shown here is derived from an EMBL/GenBank/DDBJ whole genome shotgun (WGS) entry which is preliminary data.</text>
</comment>
<dbReference type="InterPro" id="IPR011250">
    <property type="entry name" value="OMP/PagP_B-barrel"/>
</dbReference>